<dbReference type="SUPFAM" id="SSF143100">
    <property type="entry name" value="TTHA1013/TTHA0281-like"/>
    <property type="match status" value="1"/>
</dbReference>
<proteinExistence type="predicted"/>
<organism evidence="2 3">
    <name type="scientific">Deinococcus cellulosilyticus (strain DSM 18568 / NBRC 106333 / KACC 11606 / 5516J-15)</name>
    <dbReference type="NCBI Taxonomy" id="1223518"/>
    <lineage>
        <taxon>Bacteria</taxon>
        <taxon>Thermotogati</taxon>
        <taxon>Deinococcota</taxon>
        <taxon>Deinococci</taxon>
        <taxon>Deinococcales</taxon>
        <taxon>Deinococcaceae</taxon>
        <taxon>Deinococcus</taxon>
    </lineage>
</organism>
<dbReference type="InterPro" id="IPR031807">
    <property type="entry name" value="HicB-like"/>
</dbReference>
<dbReference type="PANTHER" id="PTHR34504">
    <property type="entry name" value="ANTITOXIN HICB"/>
    <property type="match status" value="1"/>
</dbReference>
<dbReference type="InterPro" id="IPR051404">
    <property type="entry name" value="TA_system_antitoxin"/>
</dbReference>
<dbReference type="EMBL" id="BJXB01000029">
    <property type="protein sequence ID" value="GEM49170.1"/>
    <property type="molecule type" value="Genomic_DNA"/>
</dbReference>
<dbReference type="PANTHER" id="PTHR34504:SF2">
    <property type="entry name" value="UPF0150 PROTEIN SSL0259"/>
    <property type="match status" value="1"/>
</dbReference>
<keyword evidence="3" id="KW-1185">Reference proteome</keyword>
<dbReference type="AlphaFoldDB" id="A0A511N8L4"/>
<accession>A0A511N8L4</accession>
<comment type="caution">
    <text evidence="2">The sequence shown here is derived from an EMBL/GenBank/DDBJ whole genome shotgun (WGS) entry which is preliminary data.</text>
</comment>
<evidence type="ECO:0000259" key="1">
    <source>
        <dbReference type="Pfam" id="PF15919"/>
    </source>
</evidence>
<dbReference type="Proteomes" id="UP000321306">
    <property type="component" value="Unassembled WGS sequence"/>
</dbReference>
<feature type="domain" description="HicB-like antitoxin of toxin-antitoxin system" evidence="1">
    <location>
        <begin position="18"/>
        <end position="79"/>
    </location>
</feature>
<sequence length="85" mass="9596">MEKTTPQTIEHLLTLPYKIELYPEPEGGFTALHPELSGCMTQGETVEETLQMLQEAKEIWLETALEMGLQIPEPDSVKPKSRKQG</sequence>
<gene>
    <name evidence="2" type="ORF">DC3_48050</name>
</gene>
<evidence type="ECO:0000313" key="3">
    <source>
        <dbReference type="Proteomes" id="UP000321306"/>
    </source>
</evidence>
<dbReference type="Pfam" id="PF15919">
    <property type="entry name" value="HicB_lk_antitox"/>
    <property type="match status" value="1"/>
</dbReference>
<dbReference type="RefSeq" id="WP_146889212.1">
    <property type="nucleotide sequence ID" value="NZ_BJXB01000029.1"/>
</dbReference>
<protein>
    <recommendedName>
        <fullName evidence="1">HicB-like antitoxin of toxin-antitoxin system domain-containing protein</fullName>
    </recommendedName>
</protein>
<reference evidence="2 3" key="1">
    <citation type="submission" date="2019-07" db="EMBL/GenBank/DDBJ databases">
        <title>Whole genome shotgun sequence of Deinococcus cellulosilyticus NBRC 106333.</title>
        <authorList>
            <person name="Hosoyama A."/>
            <person name="Uohara A."/>
            <person name="Ohji S."/>
            <person name="Ichikawa N."/>
        </authorList>
    </citation>
    <scope>NUCLEOTIDE SEQUENCE [LARGE SCALE GENOMIC DNA]</scope>
    <source>
        <strain evidence="2 3">NBRC 106333</strain>
    </source>
</reference>
<dbReference type="Gene3D" id="3.30.160.250">
    <property type="match status" value="1"/>
</dbReference>
<name>A0A511N8L4_DEIC1</name>
<dbReference type="InterPro" id="IPR035069">
    <property type="entry name" value="TTHA1013/TTHA0281-like"/>
</dbReference>
<evidence type="ECO:0000313" key="2">
    <source>
        <dbReference type="EMBL" id="GEM49170.1"/>
    </source>
</evidence>
<dbReference type="OrthoDB" id="5419659at2"/>